<organism evidence="1">
    <name type="scientific">Cacopsylla melanoneura</name>
    <dbReference type="NCBI Taxonomy" id="428564"/>
    <lineage>
        <taxon>Eukaryota</taxon>
        <taxon>Metazoa</taxon>
        <taxon>Ecdysozoa</taxon>
        <taxon>Arthropoda</taxon>
        <taxon>Hexapoda</taxon>
        <taxon>Insecta</taxon>
        <taxon>Pterygota</taxon>
        <taxon>Neoptera</taxon>
        <taxon>Paraneoptera</taxon>
        <taxon>Hemiptera</taxon>
        <taxon>Sternorrhyncha</taxon>
        <taxon>Psylloidea</taxon>
        <taxon>Psyllidae</taxon>
        <taxon>Psyllinae</taxon>
        <taxon>Cacopsylla</taxon>
    </lineage>
</organism>
<dbReference type="EMBL" id="HBUF01586892">
    <property type="protein sequence ID" value="CAG6772141.1"/>
    <property type="molecule type" value="Transcribed_RNA"/>
</dbReference>
<evidence type="ECO:0000313" key="1">
    <source>
        <dbReference type="EMBL" id="CAG6630320.1"/>
    </source>
</evidence>
<dbReference type="EMBL" id="HBUF01229038">
    <property type="protein sequence ID" value="CAG6672634.1"/>
    <property type="molecule type" value="Transcribed_RNA"/>
</dbReference>
<accession>A0A8D8VQV7</accession>
<protein>
    <submittedName>
        <fullName evidence="1">Uncharacterized protein</fullName>
    </submittedName>
</protein>
<name>A0A8D8VQV7_9HEMI</name>
<sequence>MTFLHPINETLIPIPHLMGIIIARHICTVRYSSLFDPTPLFLSFLRDPKVRIPHRHLLTTTLFGTVVNVFVSPISHVLDNMIFQIVFVRENGRCSIAMITGKVNGRVRIGR</sequence>
<dbReference type="EMBL" id="HBUF01412914">
    <property type="protein sequence ID" value="CAG6739378.1"/>
    <property type="molecule type" value="Transcribed_RNA"/>
</dbReference>
<dbReference type="EMBL" id="HBUF01229039">
    <property type="protein sequence ID" value="CAG6672635.1"/>
    <property type="molecule type" value="Transcribed_RNA"/>
</dbReference>
<dbReference type="EMBL" id="HBUF01586891">
    <property type="protein sequence ID" value="CAG6772140.1"/>
    <property type="molecule type" value="Transcribed_RNA"/>
</dbReference>
<dbReference type="EMBL" id="HBUF01073244">
    <property type="protein sequence ID" value="CAG6630322.1"/>
    <property type="molecule type" value="Transcribed_RNA"/>
</dbReference>
<proteinExistence type="predicted"/>
<dbReference type="AlphaFoldDB" id="A0A8D8VQV7"/>
<reference evidence="1" key="1">
    <citation type="submission" date="2021-05" db="EMBL/GenBank/DDBJ databases">
        <authorList>
            <person name="Alioto T."/>
            <person name="Alioto T."/>
            <person name="Gomez Garrido J."/>
        </authorList>
    </citation>
    <scope>NUCLEOTIDE SEQUENCE</scope>
</reference>
<dbReference type="EMBL" id="HBUF01412913">
    <property type="protein sequence ID" value="CAG6739377.1"/>
    <property type="molecule type" value="Transcribed_RNA"/>
</dbReference>
<dbReference type="EMBL" id="HBUF01073243">
    <property type="protein sequence ID" value="CAG6630321.1"/>
    <property type="molecule type" value="Transcribed_RNA"/>
</dbReference>
<dbReference type="EMBL" id="HBUF01073242">
    <property type="protein sequence ID" value="CAG6630320.1"/>
    <property type="molecule type" value="Transcribed_RNA"/>
</dbReference>